<evidence type="ECO:0000313" key="3">
    <source>
        <dbReference type="EMBL" id="GFR77883.1"/>
    </source>
</evidence>
<feature type="compositionally biased region" description="Low complexity" evidence="1">
    <location>
        <begin position="119"/>
        <end position="133"/>
    </location>
</feature>
<name>A0AAV4FYX8_9GAST</name>
<dbReference type="EMBL" id="BMAT01008101">
    <property type="protein sequence ID" value="GFR77883.1"/>
    <property type="molecule type" value="Genomic_DNA"/>
</dbReference>
<proteinExistence type="predicted"/>
<evidence type="ECO:0000256" key="1">
    <source>
        <dbReference type="SAM" id="MobiDB-lite"/>
    </source>
</evidence>
<keyword evidence="2" id="KW-1133">Transmembrane helix</keyword>
<keyword evidence="2" id="KW-0812">Transmembrane</keyword>
<organism evidence="3 4">
    <name type="scientific">Elysia marginata</name>
    <dbReference type="NCBI Taxonomy" id="1093978"/>
    <lineage>
        <taxon>Eukaryota</taxon>
        <taxon>Metazoa</taxon>
        <taxon>Spiralia</taxon>
        <taxon>Lophotrochozoa</taxon>
        <taxon>Mollusca</taxon>
        <taxon>Gastropoda</taxon>
        <taxon>Heterobranchia</taxon>
        <taxon>Euthyneura</taxon>
        <taxon>Panpulmonata</taxon>
        <taxon>Sacoglossa</taxon>
        <taxon>Placobranchoidea</taxon>
        <taxon>Plakobranchidae</taxon>
        <taxon>Elysia</taxon>
    </lineage>
</organism>
<dbReference type="AlphaFoldDB" id="A0AAV4FYX8"/>
<feature type="compositionally biased region" description="Polar residues" evidence="1">
    <location>
        <begin position="278"/>
        <end position="301"/>
    </location>
</feature>
<gene>
    <name evidence="3" type="ORF">ElyMa_003980400</name>
</gene>
<comment type="caution">
    <text evidence="3">The sequence shown here is derived from an EMBL/GenBank/DDBJ whole genome shotgun (WGS) entry which is preliminary data.</text>
</comment>
<keyword evidence="2" id="KW-0472">Membrane</keyword>
<feature type="region of interest" description="Disordered" evidence="1">
    <location>
        <begin position="246"/>
        <end position="301"/>
    </location>
</feature>
<dbReference type="Proteomes" id="UP000762676">
    <property type="component" value="Unassembled WGS sequence"/>
</dbReference>
<feature type="transmembrane region" description="Helical" evidence="2">
    <location>
        <begin position="210"/>
        <end position="234"/>
    </location>
</feature>
<evidence type="ECO:0000313" key="4">
    <source>
        <dbReference type="Proteomes" id="UP000762676"/>
    </source>
</evidence>
<feature type="region of interest" description="Disordered" evidence="1">
    <location>
        <begin position="98"/>
        <end position="144"/>
    </location>
</feature>
<protein>
    <submittedName>
        <fullName evidence="3">Uncharacterized protein</fullName>
    </submittedName>
</protein>
<accession>A0AAV4FYX8</accession>
<reference evidence="3 4" key="1">
    <citation type="journal article" date="2021" name="Elife">
        <title>Chloroplast acquisition without the gene transfer in kleptoplastic sea slugs, Plakobranchus ocellatus.</title>
        <authorList>
            <person name="Maeda T."/>
            <person name="Takahashi S."/>
            <person name="Yoshida T."/>
            <person name="Shimamura S."/>
            <person name="Takaki Y."/>
            <person name="Nagai Y."/>
            <person name="Toyoda A."/>
            <person name="Suzuki Y."/>
            <person name="Arimoto A."/>
            <person name="Ishii H."/>
            <person name="Satoh N."/>
            <person name="Nishiyama T."/>
            <person name="Hasebe M."/>
            <person name="Maruyama T."/>
            <person name="Minagawa J."/>
            <person name="Obokata J."/>
            <person name="Shigenobu S."/>
        </authorList>
    </citation>
    <scope>NUCLEOTIDE SEQUENCE [LARGE SCALE GENOMIC DNA]</scope>
</reference>
<sequence>MRRFWQKIMSHLEMRNFEHQYEPDETEMSAQERLLYNNNYNSNNHHNNTSNIISTNDSGGANSGSSVNSSNQHLPNVAMTSLDDGENHYQLPYAHLHPQQSPYLPHHHNHLVQPPPPHLLQQQYHHPHGSYSSGDDHSSTYGAGARPPINGHGGCSMGIYPHAYPGQFGTLQDKYSVAAYPVRAETDGMMGRRGNRATGSGIVYRPRRKLWWAVIMLALALLVIAGAVVIAVYFTVLAKDNEPAEVLDSGESGARDGHDSGGAVSGDFVTRQPPYNIPGTSKTPPDARNNVNNDGRIQPGTQHSKVTRFEAFWHPGDSRIFTALLANGTTIEVFGPKKSDGTIKSIYSLGLKNGKPGEPSSTSFIRFQGGRNIASVVLPNGVVVNYDWSADKQHLEVKVFEPYTRQTTGPISYLAKVASSLQLYPLRQLHDVLERLPLLSAVSSSGGRARYSTKCFSRFPVMVNKCGGKFPYDGAYVQGEISGLGNPIRMAALPWPKESSDPCYHQDAGSAYNFYLPLPGVVDEENATMIKEAYVASSAKIFYSVCDLVHDQHHAERQKVCSNVAEKVRAELNAHHLLDSVYTSCSAIMNAVFTMCFAVHDIASNENMPSVTENVLLRSFQRRISNSFPSDLPESVDIKAHAFCPSSPPQSSYQSPVRTGNIRGNVVADAIRINCGNYPEITYVDMQHMLALNGQQFDLIKHKIRMCSICAFEMEASAQIVKEEMMCNNTCTKTSSMGVKQGPFPAESTTFDTQDSVYCTDFLSTIENRIGEPIGRNCLANCWSDLKVQIQIKDPKTNVLFYDQAVKCSELKKSRCTMKFGK</sequence>
<keyword evidence="4" id="KW-1185">Reference proteome</keyword>
<feature type="compositionally biased region" description="Low complexity" evidence="1">
    <location>
        <begin position="38"/>
        <end position="71"/>
    </location>
</feature>
<evidence type="ECO:0000256" key="2">
    <source>
        <dbReference type="SAM" id="Phobius"/>
    </source>
</evidence>
<feature type="region of interest" description="Disordered" evidence="1">
    <location>
        <begin position="38"/>
        <end position="83"/>
    </location>
</feature>